<proteinExistence type="predicted"/>
<reference evidence="3" key="1">
    <citation type="submission" date="2018-08" db="EMBL/GenBank/DDBJ databases">
        <authorList>
            <person name="Im W.T."/>
        </authorList>
    </citation>
    <scope>NUCLEOTIDE SEQUENCE [LARGE SCALE GENOMIC DNA]</scope>
    <source>
        <strain evidence="3">LA-28</strain>
    </source>
</reference>
<protein>
    <recommendedName>
        <fullName evidence="4">Polysaccharide pyruvyl transferase family protein</fullName>
    </recommendedName>
</protein>
<organism evidence="2 3">
    <name type="scientific">Mesorhizobium denitrificans</name>
    <dbReference type="NCBI Taxonomy" id="2294114"/>
    <lineage>
        <taxon>Bacteria</taxon>
        <taxon>Pseudomonadati</taxon>
        <taxon>Pseudomonadota</taxon>
        <taxon>Alphaproteobacteria</taxon>
        <taxon>Hyphomicrobiales</taxon>
        <taxon>Phyllobacteriaceae</taxon>
        <taxon>Mesorhizobium</taxon>
    </lineage>
</organism>
<dbReference type="AlphaFoldDB" id="A0A371XFC8"/>
<dbReference type="EMBL" id="QURN01000006">
    <property type="protein sequence ID" value="RFC67893.1"/>
    <property type="molecule type" value="Genomic_DNA"/>
</dbReference>
<dbReference type="Proteomes" id="UP000262379">
    <property type="component" value="Unassembled WGS sequence"/>
</dbReference>
<keyword evidence="3" id="KW-1185">Reference proteome</keyword>
<comment type="caution">
    <text evidence="2">The sequence shown here is derived from an EMBL/GenBank/DDBJ whole genome shotgun (WGS) entry which is preliminary data.</text>
</comment>
<feature type="compositionally biased region" description="Polar residues" evidence="1">
    <location>
        <begin position="321"/>
        <end position="330"/>
    </location>
</feature>
<feature type="region of interest" description="Disordered" evidence="1">
    <location>
        <begin position="320"/>
        <end position="339"/>
    </location>
</feature>
<accession>A0A371XFC8</accession>
<evidence type="ECO:0000313" key="2">
    <source>
        <dbReference type="EMBL" id="RFC67893.1"/>
    </source>
</evidence>
<gene>
    <name evidence="2" type="ORF">DY251_09940</name>
</gene>
<evidence type="ECO:0000313" key="3">
    <source>
        <dbReference type="Proteomes" id="UP000262379"/>
    </source>
</evidence>
<evidence type="ECO:0008006" key="4">
    <source>
        <dbReference type="Google" id="ProtNLM"/>
    </source>
</evidence>
<dbReference type="RefSeq" id="WP_116623729.1">
    <property type="nucleotide sequence ID" value="NZ_QURN01000006.1"/>
</dbReference>
<name>A0A371XFC8_9HYPH</name>
<evidence type="ECO:0000256" key="1">
    <source>
        <dbReference type="SAM" id="MobiDB-lite"/>
    </source>
</evidence>
<sequence length="339" mass="36837">MKLIYHSNPQKNFGDELNVDLWPRLAPDMFDETSRTGFLGIGTIVGRSFANVDHLHVFSSGVGYDSVVDWKMPRTIWCVRGPLSAKVLGADADAALTDGAILAPNVLGIDSRNVERKGVGLIPHWESELEGGWKEAATLADMELITPIDDPVNVFQAINRKSLILTESLHGAIVADALGVPWLAIGTSGNVSIFKWTDWAMSLGVKLRIYQVPAPSGRAISKFGRFRSASADPVIPDAEYAINHYRGPGEGGGGLSSLRSLSRSAKKTLLENQLCAQLLGFSPVAMAERLAAVAKQEPQLSEAGTRARLAERMLERFRALQTEQLESGSSPRYRDNASR</sequence>